<gene>
    <name evidence="2" type="ORF">PGH26_07535</name>
</gene>
<accession>A0ABZ0KZF9</accession>
<feature type="transmembrane region" description="Helical" evidence="1">
    <location>
        <begin position="7"/>
        <end position="25"/>
    </location>
</feature>
<keyword evidence="1" id="KW-0472">Membrane</keyword>
<sequence length="145" mass="16315">MKKFLRATIYGLIGGLILTFLFKWIESSTGEKVYTFLLNVDYIPVVGNIAFPEWLEVFFHLVVSVLVAIGFYVMYLLRPLWKKHALTICTVGSIIIGIALFPTTALSDRTPALTDGISLLYWLIGHAIFGAVLGILFKFERQTIL</sequence>
<dbReference type="RefSeq" id="WP_323693372.1">
    <property type="nucleotide sequence ID" value="NZ_CP116341.1"/>
</dbReference>
<dbReference type="EMBL" id="CP116341">
    <property type="protein sequence ID" value="WOV85776.1"/>
    <property type="molecule type" value="Genomic_DNA"/>
</dbReference>
<feature type="transmembrane region" description="Helical" evidence="1">
    <location>
        <begin position="57"/>
        <end position="77"/>
    </location>
</feature>
<dbReference type="Proteomes" id="UP001303532">
    <property type="component" value="Chromosome"/>
</dbReference>
<protein>
    <submittedName>
        <fullName evidence="2">Uncharacterized protein</fullName>
    </submittedName>
</protein>
<feature type="transmembrane region" description="Helical" evidence="1">
    <location>
        <begin position="119"/>
        <end position="139"/>
    </location>
</feature>
<evidence type="ECO:0000313" key="3">
    <source>
        <dbReference type="Proteomes" id="UP001303532"/>
    </source>
</evidence>
<keyword evidence="3" id="KW-1185">Reference proteome</keyword>
<feature type="transmembrane region" description="Helical" evidence="1">
    <location>
        <begin position="84"/>
        <end position="107"/>
    </location>
</feature>
<reference evidence="2 3" key="1">
    <citation type="submission" date="2023-01" db="EMBL/GenBank/DDBJ databases">
        <title>Sporosarcina sp. nov., isolated from Korean tranditional fermented seafood 'Jeotgal'.</title>
        <authorList>
            <person name="Yang A.-I."/>
        </authorList>
    </citation>
    <scope>NUCLEOTIDE SEQUENCE [LARGE SCALE GENOMIC DNA]</scope>
    <source>
        <strain evidence="2 3">B2O-1</strain>
    </source>
</reference>
<evidence type="ECO:0000256" key="1">
    <source>
        <dbReference type="SAM" id="Phobius"/>
    </source>
</evidence>
<keyword evidence="1" id="KW-0812">Transmembrane</keyword>
<name>A0ABZ0KZF9_9BACL</name>
<evidence type="ECO:0000313" key="2">
    <source>
        <dbReference type="EMBL" id="WOV85776.1"/>
    </source>
</evidence>
<proteinExistence type="predicted"/>
<keyword evidence="1" id="KW-1133">Transmembrane helix</keyword>
<organism evidence="2 3">
    <name type="scientific">Sporosarcina jeotgali</name>
    <dbReference type="NCBI Taxonomy" id="3020056"/>
    <lineage>
        <taxon>Bacteria</taxon>
        <taxon>Bacillati</taxon>
        <taxon>Bacillota</taxon>
        <taxon>Bacilli</taxon>
        <taxon>Bacillales</taxon>
        <taxon>Caryophanaceae</taxon>
        <taxon>Sporosarcina</taxon>
    </lineage>
</organism>